<sequence length="531" mass="60229">MDIPGKTRILIVGAGPTGLMMACQLCRFQIDFLIIDQKPGPVQTSNAFGVQARTVEILDQMGVADEFLELAQRAENVTFYVSGKIARQFHFAKPGAGKTKFPNIYLLEQFETEKLLLDFLAQHGKKVNWNTRLTDIKETADAVESVICQDGRTYEVSSTYLIGADGASSTVREKLKIAFHGKTFPQNFMLADVYLDWDSPQHHIVTAMEKNQVMGFFPFKEKNKYRIFSFLDDSEKDIDEFSENDIKNNTENLLGLNIKIKKSIWFSVFKLHSRSVTAFRKNNCFLAGDSAHVHSPAGAQGMNTGIQDAYNLAWKLAMVLKSGFPNRLLESYDEERKPIARNLLKNTDLAFQFTVSKNPFFRFIRLRIFPLALKILLSSSFVRKTGFLRLSQLNIKYPDSGMNGSGARGSFSADAPSPGDRFPFFPLSDRQTSLDLLKNTGFNLLMFNVDSSDTELDAIKSWKNRTELDWLTMIDVEPCPGYAQIIQKWNIRQNSIMLIRPDMHVAYRSQPASLRDFQSYLSENNYPDPAP</sequence>
<dbReference type="InterPro" id="IPR002938">
    <property type="entry name" value="FAD-bd"/>
</dbReference>
<protein>
    <submittedName>
        <fullName evidence="5">FAD-dependent monooxygenase</fullName>
    </submittedName>
</protein>
<dbReference type="PANTHER" id="PTHR43004">
    <property type="entry name" value="TRK SYSTEM POTASSIUM UPTAKE PROTEIN"/>
    <property type="match status" value="1"/>
</dbReference>
<organism evidence="5 6">
    <name type="scientific">Parapedobacter deserti</name>
    <dbReference type="NCBI Taxonomy" id="1912957"/>
    <lineage>
        <taxon>Bacteria</taxon>
        <taxon>Pseudomonadati</taxon>
        <taxon>Bacteroidota</taxon>
        <taxon>Sphingobacteriia</taxon>
        <taxon>Sphingobacteriales</taxon>
        <taxon>Sphingobacteriaceae</taxon>
        <taxon>Parapedobacter</taxon>
    </lineage>
</organism>
<name>A0ABV7JMY3_9SPHI</name>
<evidence type="ECO:0000259" key="4">
    <source>
        <dbReference type="Pfam" id="PF01494"/>
    </source>
</evidence>
<dbReference type="Gene3D" id="3.50.50.60">
    <property type="entry name" value="FAD/NAD(P)-binding domain"/>
    <property type="match status" value="1"/>
</dbReference>
<dbReference type="PRINTS" id="PR00420">
    <property type="entry name" value="RNGMNOXGNASE"/>
</dbReference>
<accession>A0ABV7JMY3</accession>
<evidence type="ECO:0000256" key="1">
    <source>
        <dbReference type="ARBA" id="ARBA00001974"/>
    </source>
</evidence>
<reference evidence="6" key="1">
    <citation type="journal article" date="2019" name="Int. J. Syst. Evol. Microbiol.">
        <title>The Global Catalogue of Microorganisms (GCM) 10K type strain sequencing project: providing services to taxonomists for standard genome sequencing and annotation.</title>
        <authorList>
            <consortium name="The Broad Institute Genomics Platform"/>
            <consortium name="The Broad Institute Genome Sequencing Center for Infectious Disease"/>
            <person name="Wu L."/>
            <person name="Ma J."/>
        </authorList>
    </citation>
    <scope>NUCLEOTIDE SEQUENCE [LARGE SCALE GENOMIC DNA]</scope>
    <source>
        <strain evidence="6">KCTC 52416</strain>
    </source>
</reference>
<evidence type="ECO:0000256" key="2">
    <source>
        <dbReference type="ARBA" id="ARBA00022630"/>
    </source>
</evidence>
<keyword evidence="2" id="KW-0285">Flavoprotein</keyword>
<dbReference type="Pfam" id="PF21274">
    <property type="entry name" value="Rng_hyd_C"/>
    <property type="match status" value="1"/>
</dbReference>
<feature type="domain" description="FAD-binding" evidence="4">
    <location>
        <begin position="6"/>
        <end position="346"/>
    </location>
</feature>
<dbReference type="Gene3D" id="3.30.70.2450">
    <property type="match status" value="1"/>
</dbReference>
<proteinExistence type="predicted"/>
<dbReference type="Pfam" id="PF01494">
    <property type="entry name" value="FAD_binding_3"/>
    <property type="match status" value="1"/>
</dbReference>
<dbReference type="GO" id="GO:0004497">
    <property type="term" value="F:monooxygenase activity"/>
    <property type="evidence" value="ECO:0007669"/>
    <property type="project" value="UniProtKB-KW"/>
</dbReference>
<dbReference type="PROSITE" id="PS51257">
    <property type="entry name" value="PROKAR_LIPOPROTEIN"/>
    <property type="match status" value="1"/>
</dbReference>
<gene>
    <name evidence="5" type="ORF">ACFOET_11345</name>
</gene>
<dbReference type="InterPro" id="IPR036188">
    <property type="entry name" value="FAD/NAD-bd_sf"/>
</dbReference>
<evidence type="ECO:0000313" key="6">
    <source>
        <dbReference type="Proteomes" id="UP001595526"/>
    </source>
</evidence>
<dbReference type="PANTHER" id="PTHR43004:SF19">
    <property type="entry name" value="BINDING MONOOXYGENASE, PUTATIVE (JCVI)-RELATED"/>
    <property type="match status" value="1"/>
</dbReference>
<evidence type="ECO:0000313" key="5">
    <source>
        <dbReference type="EMBL" id="MFC3198206.1"/>
    </source>
</evidence>
<dbReference type="Gene3D" id="3.40.30.120">
    <property type="match status" value="1"/>
</dbReference>
<evidence type="ECO:0000256" key="3">
    <source>
        <dbReference type="ARBA" id="ARBA00022827"/>
    </source>
</evidence>
<keyword evidence="3" id="KW-0274">FAD</keyword>
<dbReference type="Proteomes" id="UP001595526">
    <property type="component" value="Unassembled WGS sequence"/>
</dbReference>
<keyword evidence="6" id="KW-1185">Reference proteome</keyword>
<dbReference type="SUPFAM" id="SSF51905">
    <property type="entry name" value="FAD/NAD(P)-binding domain"/>
    <property type="match status" value="1"/>
</dbReference>
<dbReference type="InterPro" id="IPR050641">
    <property type="entry name" value="RIFMO-like"/>
</dbReference>
<dbReference type="EMBL" id="JBHRTA010000035">
    <property type="protein sequence ID" value="MFC3198206.1"/>
    <property type="molecule type" value="Genomic_DNA"/>
</dbReference>
<comment type="cofactor">
    <cofactor evidence="1">
        <name>FAD</name>
        <dbReference type="ChEBI" id="CHEBI:57692"/>
    </cofactor>
</comment>
<keyword evidence="5" id="KW-0503">Monooxygenase</keyword>
<dbReference type="RefSeq" id="WP_379022640.1">
    <property type="nucleotide sequence ID" value="NZ_JBHRTA010000035.1"/>
</dbReference>
<comment type="caution">
    <text evidence="5">The sequence shown here is derived from an EMBL/GenBank/DDBJ whole genome shotgun (WGS) entry which is preliminary data.</text>
</comment>
<keyword evidence="5" id="KW-0560">Oxidoreductase</keyword>